<reference evidence="3 4" key="1">
    <citation type="submission" date="2013-07" db="EMBL/GenBank/DDBJ databases">
        <title>Completed genome of Sphingomonas sanxanigenens NX02.</title>
        <authorList>
            <person name="Ma T."/>
            <person name="Huang H."/>
            <person name="Wu M."/>
            <person name="Li X."/>
            <person name="Li G."/>
        </authorList>
    </citation>
    <scope>NUCLEOTIDE SEQUENCE [LARGE SCALE GENOMIC DNA]</scope>
    <source>
        <strain evidence="3 4">NX02</strain>
    </source>
</reference>
<dbReference type="Proteomes" id="UP000018851">
    <property type="component" value="Chromosome"/>
</dbReference>
<dbReference type="InterPro" id="IPR056470">
    <property type="entry name" value="BesD/HalB-like"/>
</dbReference>
<dbReference type="PATRIC" id="fig|1123269.5.peg.2667"/>
<dbReference type="Gene3D" id="2.60.120.620">
    <property type="entry name" value="q2cbj1_9rhob like domain"/>
    <property type="match status" value="1"/>
</dbReference>
<dbReference type="Pfam" id="PF23169">
    <property type="entry name" value="HalD"/>
    <property type="match status" value="1"/>
</dbReference>
<dbReference type="KEGG" id="ssan:NX02_13695"/>
<keyword evidence="1" id="KW-0479">Metal-binding</keyword>
<evidence type="ECO:0000313" key="4">
    <source>
        <dbReference type="Proteomes" id="UP000018851"/>
    </source>
</evidence>
<comment type="similarity">
    <text evidence="1">Belongs to the iron/ascorbate-dependent oxidoreductase family.</text>
</comment>
<keyword evidence="1" id="KW-0408">Iron</keyword>
<organism evidence="3 4">
    <name type="scientific">Sphingomonas sanxanigenens DSM 19645 = NX02</name>
    <dbReference type="NCBI Taxonomy" id="1123269"/>
    <lineage>
        <taxon>Bacteria</taxon>
        <taxon>Pseudomonadati</taxon>
        <taxon>Pseudomonadota</taxon>
        <taxon>Alphaproteobacteria</taxon>
        <taxon>Sphingomonadales</taxon>
        <taxon>Sphingomonadaceae</taxon>
        <taxon>Sphingomonas</taxon>
    </lineage>
</organism>
<protein>
    <recommendedName>
        <fullName evidence="2">Fe2OG dioxygenase domain-containing protein</fullName>
    </recommendedName>
</protein>
<dbReference type="InterPro" id="IPR005123">
    <property type="entry name" value="Oxoglu/Fe-dep_dioxygenase_dom"/>
</dbReference>
<dbReference type="AlphaFoldDB" id="W0AD09"/>
<dbReference type="STRING" id="1123269.NX02_13695"/>
<accession>W0AD09</accession>
<dbReference type="eggNOG" id="COG3128">
    <property type="taxonomic scope" value="Bacteria"/>
</dbReference>
<dbReference type="RefSeq" id="WP_025292635.1">
    <property type="nucleotide sequence ID" value="NZ_CP006644.1"/>
</dbReference>
<evidence type="ECO:0000256" key="1">
    <source>
        <dbReference type="RuleBase" id="RU003682"/>
    </source>
</evidence>
<proteinExistence type="inferred from homology"/>
<dbReference type="GO" id="GO:0046872">
    <property type="term" value="F:metal ion binding"/>
    <property type="evidence" value="ECO:0007669"/>
    <property type="project" value="UniProtKB-KW"/>
</dbReference>
<dbReference type="PROSITE" id="PS51471">
    <property type="entry name" value="FE2OG_OXY"/>
    <property type="match status" value="1"/>
</dbReference>
<dbReference type="GO" id="GO:0016491">
    <property type="term" value="F:oxidoreductase activity"/>
    <property type="evidence" value="ECO:0007669"/>
    <property type="project" value="UniProtKB-KW"/>
</dbReference>
<feature type="domain" description="Fe2OG dioxygenase" evidence="2">
    <location>
        <begin position="146"/>
        <end position="256"/>
    </location>
</feature>
<dbReference type="OrthoDB" id="9798229at2"/>
<keyword evidence="1" id="KW-0560">Oxidoreductase</keyword>
<dbReference type="SUPFAM" id="SSF51197">
    <property type="entry name" value="Clavaminate synthase-like"/>
    <property type="match status" value="1"/>
</dbReference>
<name>W0AD09_9SPHN</name>
<dbReference type="HOGENOM" id="CLU_074949_0_0_5"/>
<evidence type="ECO:0000259" key="2">
    <source>
        <dbReference type="PROSITE" id="PS51471"/>
    </source>
</evidence>
<sequence>MGTQDVSVSPTAASLIDLATYPIDDLDGPEGQALVESCRLRLARSGALDLPGFLRPDAITLLAEEANGLEDHTHQYATEHNVYFDPPDHTLPPDHPRRHRVRTNKGNVPYDLIPRGSLLRAIYEWDAVLAFVAAVLGEPRLYRHQDPMAALNINVHAEGQELGWHFDRTDFAITLSLQQCEAGGTFEFVPNLRSADDENYPAVAAILAGGTEGLCRTDAAPGTLTLFRGHFSLHRVTPGTGPRKRLMAALSYVREPNVTFSAYARQLFYGRETVHAEFA</sequence>
<evidence type="ECO:0000313" key="3">
    <source>
        <dbReference type="EMBL" id="AHE54432.1"/>
    </source>
</evidence>
<dbReference type="EMBL" id="CP006644">
    <property type="protein sequence ID" value="AHE54432.1"/>
    <property type="molecule type" value="Genomic_DNA"/>
</dbReference>
<gene>
    <name evidence="3" type="ORF">NX02_13695</name>
</gene>
<keyword evidence="4" id="KW-1185">Reference proteome</keyword>